<dbReference type="InterPro" id="IPR001753">
    <property type="entry name" value="Enoyl-CoA_hydra/iso"/>
</dbReference>
<protein>
    <submittedName>
        <fullName evidence="1">Crotonase/enoyl-CoA hydratase family protein</fullName>
    </submittedName>
</protein>
<dbReference type="SUPFAM" id="SSF52096">
    <property type="entry name" value="ClpP/crotonase"/>
    <property type="match status" value="1"/>
</dbReference>
<dbReference type="PANTHER" id="PTHR11941">
    <property type="entry name" value="ENOYL-COA HYDRATASE-RELATED"/>
    <property type="match status" value="1"/>
</dbReference>
<dbReference type="Gene3D" id="3.90.226.10">
    <property type="entry name" value="2-enoyl-CoA Hydratase, Chain A, domain 1"/>
    <property type="match status" value="1"/>
</dbReference>
<proteinExistence type="predicted"/>
<dbReference type="CDD" id="cd06558">
    <property type="entry name" value="crotonase-like"/>
    <property type="match status" value="1"/>
</dbReference>
<dbReference type="GO" id="GO:0003824">
    <property type="term" value="F:catalytic activity"/>
    <property type="evidence" value="ECO:0007669"/>
    <property type="project" value="UniProtKB-ARBA"/>
</dbReference>
<dbReference type="NCBIfam" id="NF004858">
    <property type="entry name" value="PRK06213.1"/>
    <property type="match status" value="1"/>
</dbReference>
<dbReference type="RefSeq" id="WP_235058029.1">
    <property type="nucleotide sequence ID" value="NZ_JAKFHA010000046.1"/>
</dbReference>
<organism evidence="1 2">
    <name type="scientific">Yinghuangia soli</name>
    <dbReference type="NCBI Taxonomy" id="2908204"/>
    <lineage>
        <taxon>Bacteria</taxon>
        <taxon>Bacillati</taxon>
        <taxon>Actinomycetota</taxon>
        <taxon>Actinomycetes</taxon>
        <taxon>Kitasatosporales</taxon>
        <taxon>Streptomycetaceae</taxon>
        <taxon>Yinghuangia</taxon>
    </lineage>
</organism>
<evidence type="ECO:0000313" key="1">
    <source>
        <dbReference type="EMBL" id="MCF2533255.1"/>
    </source>
</evidence>
<reference evidence="1" key="1">
    <citation type="submission" date="2022-01" db="EMBL/GenBank/DDBJ databases">
        <title>Genome-Based Taxonomic Classification of the Phylum Actinobacteria.</title>
        <authorList>
            <person name="Gao Y."/>
        </authorList>
    </citation>
    <scope>NUCLEOTIDE SEQUENCE</scope>
    <source>
        <strain evidence="1">KLBMP 8922</strain>
    </source>
</reference>
<gene>
    <name evidence="1" type="ORF">LZ495_39395</name>
</gene>
<keyword evidence="2" id="KW-1185">Reference proteome</keyword>
<dbReference type="Proteomes" id="UP001165378">
    <property type="component" value="Unassembled WGS sequence"/>
</dbReference>
<dbReference type="AlphaFoldDB" id="A0AA41Q979"/>
<dbReference type="EMBL" id="JAKFHA010000046">
    <property type="protein sequence ID" value="MCF2533255.1"/>
    <property type="molecule type" value="Genomic_DNA"/>
</dbReference>
<dbReference type="GO" id="GO:0006635">
    <property type="term" value="P:fatty acid beta-oxidation"/>
    <property type="evidence" value="ECO:0007669"/>
    <property type="project" value="TreeGrafter"/>
</dbReference>
<dbReference type="InterPro" id="IPR029045">
    <property type="entry name" value="ClpP/crotonase-like_dom_sf"/>
</dbReference>
<dbReference type="PANTHER" id="PTHR11941:SF54">
    <property type="entry name" value="ENOYL-COA HYDRATASE, MITOCHONDRIAL"/>
    <property type="match status" value="1"/>
</dbReference>
<comment type="caution">
    <text evidence="1">The sequence shown here is derived from an EMBL/GenBank/DDBJ whole genome shotgun (WGS) entry which is preliminary data.</text>
</comment>
<name>A0AA41Q979_9ACTN</name>
<evidence type="ECO:0000313" key="2">
    <source>
        <dbReference type="Proteomes" id="UP001165378"/>
    </source>
</evidence>
<dbReference type="Pfam" id="PF00378">
    <property type="entry name" value="ECH_1"/>
    <property type="match status" value="1"/>
</dbReference>
<sequence length="233" mass="24003">MGTLVTYHREGDVATITMDDGKVNVLSPQMLDELGSALDQAEADGVVVILTGQGKVFSAGFDLGVLQGGGPDASAMLLAGFELAARLLAFPRPVVIACNGHTIAMAVFVLLSADYRIGVAGPYTITANEAAIGLTMPHAAVEICRQRLTPAHFTRAVVNAEVYATADAVAPGFLDAVVADGELAEAAQRKAAELARLDGQAHAATKLRARGPALAAIRAAMEADAAYFDSLTG</sequence>
<accession>A0AA41Q979</accession>